<keyword evidence="2" id="KW-1185">Reference proteome</keyword>
<protein>
    <submittedName>
        <fullName evidence="1">DUF1552 domain-containing protein</fullName>
    </submittedName>
</protein>
<dbReference type="EMBL" id="CP043494">
    <property type="protein sequence ID" value="WNG47820.1"/>
    <property type="molecule type" value="Genomic_DNA"/>
</dbReference>
<name>A0ABY9WXF2_9BACT</name>
<dbReference type="RefSeq" id="WP_395804589.1">
    <property type="nucleotide sequence ID" value="NZ_CP043494.1"/>
</dbReference>
<evidence type="ECO:0000313" key="1">
    <source>
        <dbReference type="EMBL" id="WNG47820.1"/>
    </source>
</evidence>
<dbReference type="InterPro" id="IPR006311">
    <property type="entry name" value="TAT_signal"/>
</dbReference>
<dbReference type="PROSITE" id="PS51318">
    <property type="entry name" value="TAT"/>
    <property type="match status" value="1"/>
</dbReference>
<reference evidence="1 2" key="1">
    <citation type="submission" date="2019-08" db="EMBL/GenBank/DDBJ databases">
        <title>Archangium and Cystobacter genomes.</title>
        <authorList>
            <person name="Chen I.-C.K."/>
            <person name="Wielgoss S."/>
        </authorList>
    </citation>
    <scope>NUCLEOTIDE SEQUENCE [LARGE SCALE GENOMIC DNA]</scope>
    <source>
        <strain evidence="1 2">Cbm 6</strain>
    </source>
</reference>
<dbReference type="InterPro" id="IPR011447">
    <property type="entry name" value="DUF1552"/>
</dbReference>
<proteinExistence type="predicted"/>
<accession>A0ABY9WXF2</accession>
<gene>
    <name evidence="1" type="ORF">F0U60_29565</name>
</gene>
<dbReference type="Proteomes" id="UP001611383">
    <property type="component" value="Chromosome"/>
</dbReference>
<dbReference type="Pfam" id="PF07586">
    <property type="entry name" value="HXXSHH"/>
    <property type="match status" value="1"/>
</dbReference>
<sequence>MKPFRLSRRTLLQGVGAAVALPTLEAMLDSRGTALAAGGPLPRRFATFFFGDGVILSKWNPTSTGANWQFSQALAPLANVKSYVNVVSGFQVKTPDRRGHHTGQAAILSGYPFIELYAPSANYASKFGGPSIDQVAAQHIGQGTAFRSLELGVSKRIVTGEGPTLQYISHKGPDQPMQPEYNPAALFTRLFSGFSSSPEPQADPRAALRASVLDAVREDAKRLQSRLGSSDRARLDAHLTSISELRQQILALPPQYTQACVNPQPVTQTNQDSGGKEPLELVSKAMSDLLVLAWACDLTRVASYMFSGGVCATVFHMLGQSRGNHDLTHDPEPSAQGQVHDSVVWVVKQFAYLLERLKATPEAGGNLLDNSCLLLTSDVAEGFAHSVTDYPLLVAGRASGYLKYPGIHVRSTSKENTSNVLLTCLKAVGTGVTSVGGDSGYSDTECTAIRA</sequence>
<organism evidence="1 2">
    <name type="scientific">Archangium minus</name>
    <dbReference type="NCBI Taxonomy" id="83450"/>
    <lineage>
        <taxon>Bacteria</taxon>
        <taxon>Pseudomonadati</taxon>
        <taxon>Myxococcota</taxon>
        <taxon>Myxococcia</taxon>
        <taxon>Myxococcales</taxon>
        <taxon>Cystobacterineae</taxon>
        <taxon>Archangiaceae</taxon>
        <taxon>Archangium</taxon>
    </lineage>
</organism>
<evidence type="ECO:0000313" key="2">
    <source>
        <dbReference type="Proteomes" id="UP001611383"/>
    </source>
</evidence>